<dbReference type="Gene3D" id="3.40.640.10">
    <property type="entry name" value="Type I PLP-dependent aspartate aminotransferase-like (Major domain)"/>
    <property type="match status" value="1"/>
</dbReference>
<dbReference type="EMBL" id="JAEMNV010000004">
    <property type="protein sequence ID" value="MBJ8339821.1"/>
    <property type="molecule type" value="Genomic_DNA"/>
</dbReference>
<keyword evidence="7" id="KW-0032">Aminotransferase</keyword>
<keyword evidence="8" id="KW-1185">Reference proteome</keyword>
<comment type="caution">
    <text evidence="7">The sequence shown here is derived from an EMBL/GenBank/DDBJ whole genome shotgun (WGS) entry which is preliminary data.</text>
</comment>
<name>A0A934NQY3_9NOCA</name>
<dbReference type="InterPro" id="IPR015424">
    <property type="entry name" value="PyrdxlP-dep_Trfase"/>
</dbReference>
<dbReference type="GO" id="GO:0003700">
    <property type="term" value="F:DNA-binding transcription factor activity"/>
    <property type="evidence" value="ECO:0007669"/>
    <property type="project" value="InterPro"/>
</dbReference>
<dbReference type="InterPro" id="IPR036388">
    <property type="entry name" value="WH-like_DNA-bd_sf"/>
</dbReference>
<reference evidence="7" key="1">
    <citation type="submission" date="2020-12" db="EMBL/GenBank/DDBJ databases">
        <title>Antrihabitans popcorni sp. nov. and Antrihabitans auranticaus sp. nov., isolated from a larva cave.</title>
        <authorList>
            <person name="Lee S.D."/>
            <person name="Kim I.S."/>
        </authorList>
    </citation>
    <scope>NUCLEOTIDE SEQUENCE</scope>
    <source>
        <strain evidence="7">YC3-6</strain>
    </source>
</reference>
<dbReference type="SUPFAM" id="SSF53383">
    <property type="entry name" value="PLP-dependent transferases"/>
    <property type="match status" value="1"/>
</dbReference>
<dbReference type="CDD" id="cd00609">
    <property type="entry name" value="AAT_like"/>
    <property type="match status" value="1"/>
</dbReference>
<dbReference type="CDD" id="cd07377">
    <property type="entry name" value="WHTH_GntR"/>
    <property type="match status" value="1"/>
</dbReference>
<keyword evidence="3" id="KW-0805">Transcription regulation</keyword>
<dbReference type="AlphaFoldDB" id="A0A934NQY3"/>
<evidence type="ECO:0000256" key="2">
    <source>
        <dbReference type="ARBA" id="ARBA00022898"/>
    </source>
</evidence>
<keyword evidence="2" id="KW-0663">Pyridoxal phosphate</keyword>
<dbReference type="InterPro" id="IPR036390">
    <property type="entry name" value="WH_DNA-bd_sf"/>
</dbReference>
<sequence length="492" mass="52346">MDRAKDARNDRSIKGGSSFLSLDAATLAEQAGDKAGWLAERIREAVNTGHLVAGERLPPSRVLATELGVSRGVVTESYTRLADAGLVAALGRGGTVVCGGPSAARPNPNNAARIPTATVDPFGSTADFETLRAASCRIDLSPGVPDVRSFPRAAWLRAERTVLSTAQLTDLAYGQAQGALPLRTAISRWVARTRGITCLPDDVIVVAGVAQALSLLAHQRKANGAATVAVEDPGSLGARQQLNAWGIRTPAIPVDDDGLDVDALRQHTASTVMVTPAHQFPTGVVLTGQRRVELLEWARNGNLVIEDDYDAEHRYDRRPVPALAADEPESVYYMGSVSKILAPALRIGWVIAPRSMTAAIVDLKRDTDLGNATVPQLSLAHLMNSGDLERHLRTMRSRHRRRRDVMIGALRTRIPHAVIVGAAAGLHLTILLPDDLDDTAVAARCLQAGVKMHPLSWHRQSPGPPGLVLGYAASTEADIAEGIDAVAQSIAE</sequence>
<protein>
    <submittedName>
        <fullName evidence="7">PLP-dependent aminotransferase family protein</fullName>
    </submittedName>
</protein>
<gene>
    <name evidence="7" type="ORF">JGU71_13075</name>
</gene>
<dbReference type="InterPro" id="IPR051446">
    <property type="entry name" value="HTH_trans_reg/aminotransferase"/>
</dbReference>
<dbReference type="PANTHER" id="PTHR46577:SF1">
    <property type="entry name" value="HTH-TYPE TRANSCRIPTIONAL REGULATORY PROTEIN GABR"/>
    <property type="match status" value="1"/>
</dbReference>
<dbReference type="GO" id="GO:0030170">
    <property type="term" value="F:pyridoxal phosphate binding"/>
    <property type="evidence" value="ECO:0007669"/>
    <property type="project" value="InterPro"/>
</dbReference>
<dbReference type="PANTHER" id="PTHR46577">
    <property type="entry name" value="HTH-TYPE TRANSCRIPTIONAL REGULATORY PROTEIN GABR"/>
    <property type="match status" value="1"/>
</dbReference>
<evidence type="ECO:0000256" key="3">
    <source>
        <dbReference type="ARBA" id="ARBA00023015"/>
    </source>
</evidence>
<dbReference type="GO" id="GO:0008483">
    <property type="term" value="F:transaminase activity"/>
    <property type="evidence" value="ECO:0007669"/>
    <property type="project" value="UniProtKB-KW"/>
</dbReference>
<evidence type="ECO:0000256" key="4">
    <source>
        <dbReference type="ARBA" id="ARBA00023125"/>
    </source>
</evidence>
<dbReference type="Gene3D" id="1.10.10.10">
    <property type="entry name" value="Winged helix-like DNA-binding domain superfamily/Winged helix DNA-binding domain"/>
    <property type="match status" value="1"/>
</dbReference>
<dbReference type="SMART" id="SM00345">
    <property type="entry name" value="HTH_GNTR"/>
    <property type="match status" value="1"/>
</dbReference>
<keyword evidence="5" id="KW-0804">Transcription</keyword>
<keyword evidence="4" id="KW-0238">DNA-binding</keyword>
<comment type="similarity">
    <text evidence="1">In the C-terminal section; belongs to the class-I pyridoxal-phosphate-dependent aminotransferase family.</text>
</comment>
<dbReference type="InterPro" id="IPR000524">
    <property type="entry name" value="Tscrpt_reg_HTH_GntR"/>
</dbReference>
<accession>A0A934NQY3</accession>
<dbReference type="GO" id="GO:0003677">
    <property type="term" value="F:DNA binding"/>
    <property type="evidence" value="ECO:0007669"/>
    <property type="project" value="UniProtKB-KW"/>
</dbReference>
<keyword evidence="7" id="KW-0808">Transferase</keyword>
<feature type="domain" description="HTH gntR-type" evidence="6">
    <location>
        <begin position="32"/>
        <end position="100"/>
    </location>
</feature>
<dbReference type="Pfam" id="PF00155">
    <property type="entry name" value="Aminotran_1_2"/>
    <property type="match status" value="1"/>
</dbReference>
<dbReference type="SUPFAM" id="SSF46785">
    <property type="entry name" value="Winged helix' DNA-binding domain"/>
    <property type="match status" value="1"/>
</dbReference>
<evidence type="ECO:0000259" key="6">
    <source>
        <dbReference type="PROSITE" id="PS50949"/>
    </source>
</evidence>
<dbReference type="RefSeq" id="WP_199704611.1">
    <property type="nucleotide sequence ID" value="NZ_JAEMNV010000004.1"/>
</dbReference>
<evidence type="ECO:0000256" key="5">
    <source>
        <dbReference type="ARBA" id="ARBA00023163"/>
    </source>
</evidence>
<dbReference type="InterPro" id="IPR004839">
    <property type="entry name" value="Aminotransferase_I/II_large"/>
</dbReference>
<evidence type="ECO:0000313" key="8">
    <source>
        <dbReference type="Proteomes" id="UP000655868"/>
    </source>
</evidence>
<dbReference type="PROSITE" id="PS50949">
    <property type="entry name" value="HTH_GNTR"/>
    <property type="match status" value="1"/>
</dbReference>
<organism evidence="7 8">
    <name type="scientific">Antrihabitans stalagmiti</name>
    <dbReference type="NCBI Taxonomy" id="2799499"/>
    <lineage>
        <taxon>Bacteria</taxon>
        <taxon>Bacillati</taxon>
        <taxon>Actinomycetota</taxon>
        <taxon>Actinomycetes</taxon>
        <taxon>Mycobacteriales</taxon>
        <taxon>Nocardiaceae</taxon>
        <taxon>Antrihabitans</taxon>
    </lineage>
</organism>
<dbReference type="Proteomes" id="UP000655868">
    <property type="component" value="Unassembled WGS sequence"/>
</dbReference>
<dbReference type="Pfam" id="PF00392">
    <property type="entry name" value="GntR"/>
    <property type="match status" value="1"/>
</dbReference>
<evidence type="ECO:0000313" key="7">
    <source>
        <dbReference type="EMBL" id="MBJ8339821.1"/>
    </source>
</evidence>
<proteinExistence type="inferred from homology"/>
<dbReference type="InterPro" id="IPR015421">
    <property type="entry name" value="PyrdxlP-dep_Trfase_major"/>
</dbReference>
<evidence type="ECO:0000256" key="1">
    <source>
        <dbReference type="ARBA" id="ARBA00005384"/>
    </source>
</evidence>